<dbReference type="Proteomes" id="UP000015241">
    <property type="component" value="Unassembled WGS sequence"/>
</dbReference>
<gene>
    <name evidence="7" type="ORF">FOMPIDRAFT_1122969</name>
</gene>
<feature type="transmembrane region" description="Helical" evidence="6">
    <location>
        <begin position="297"/>
        <end position="320"/>
    </location>
</feature>
<evidence type="ECO:0000313" key="8">
    <source>
        <dbReference type="Proteomes" id="UP000015241"/>
    </source>
</evidence>
<dbReference type="OrthoDB" id="2156690at2759"/>
<feature type="compositionally biased region" description="Basic and acidic residues" evidence="5">
    <location>
        <begin position="38"/>
        <end position="60"/>
    </location>
</feature>
<evidence type="ECO:0008006" key="9">
    <source>
        <dbReference type="Google" id="ProtNLM"/>
    </source>
</evidence>
<dbReference type="InterPro" id="IPR018499">
    <property type="entry name" value="Tetraspanin/Peripherin"/>
</dbReference>
<dbReference type="EMBL" id="KE504150">
    <property type="protein sequence ID" value="EPT00264.1"/>
    <property type="molecule type" value="Genomic_DNA"/>
</dbReference>
<dbReference type="eggNOG" id="ENOG502S28M">
    <property type="taxonomic scope" value="Eukaryota"/>
</dbReference>
<reference evidence="7 8" key="1">
    <citation type="journal article" date="2012" name="Science">
        <title>The Paleozoic origin of enzymatic lignin decomposition reconstructed from 31 fungal genomes.</title>
        <authorList>
            <person name="Floudas D."/>
            <person name="Binder M."/>
            <person name="Riley R."/>
            <person name="Barry K."/>
            <person name="Blanchette R.A."/>
            <person name="Henrissat B."/>
            <person name="Martinez A.T."/>
            <person name="Otillar R."/>
            <person name="Spatafora J.W."/>
            <person name="Yadav J.S."/>
            <person name="Aerts A."/>
            <person name="Benoit I."/>
            <person name="Boyd A."/>
            <person name="Carlson A."/>
            <person name="Copeland A."/>
            <person name="Coutinho P.M."/>
            <person name="de Vries R.P."/>
            <person name="Ferreira P."/>
            <person name="Findley K."/>
            <person name="Foster B."/>
            <person name="Gaskell J."/>
            <person name="Glotzer D."/>
            <person name="Gorecki P."/>
            <person name="Heitman J."/>
            <person name="Hesse C."/>
            <person name="Hori C."/>
            <person name="Igarashi K."/>
            <person name="Jurgens J.A."/>
            <person name="Kallen N."/>
            <person name="Kersten P."/>
            <person name="Kohler A."/>
            <person name="Kuees U."/>
            <person name="Kumar T.K.A."/>
            <person name="Kuo A."/>
            <person name="LaButti K."/>
            <person name="Larrondo L.F."/>
            <person name="Lindquist E."/>
            <person name="Ling A."/>
            <person name="Lombard V."/>
            <person name="Lucas S."/>
            <person name="Lundell T."/>
            <person name="Martin R."/>
            <person name="McLaughlin D.J."/>
            <person name="Morgenstern I."/>
            <person name="Morin E."/>
            <person name="Murat C."/>
            <person name="Nagy L.G."/>
            <person name="Nolan M."/>
            <person name="Ohm R.A."/>
            <person name="Patyshakuliyeva A."/>
            <person name="Rokas A."/>
            <person name="Ruiz-Duenas F.J."/>
            <person name="Sabat G."/>
            <person name="Salamov A."/>
            <person name="Samejima M."/>
            <person name="Schmutz J."/>
            <person name="Slot J.C."/>
            <person name="St John F."/>
            <person name="Stenlid J."/>
            <person name="Sun H."/>
            <person name="Sun S."/>
            <person name="Syed K."/>
            <person name="Tsang A."/>
            <person name="Wiebenga A."/>
            <person name="Young D."/>
            <person name="Pisabarro A."/>
            <person name="Eastwood D.C."/>
            <person name="Martin F."/>
            <person name="Cullen D."/>
            <person name="Grigoriev I.V."/>
            <person name="Hibbett D.S."/>
        </authorList>
    </citation>
    <scope>NUCLEOTIDE SEQUENCE</scope>
    <source>
        <strain evidence="8">FP-58527</strain>
    </source>
</reference>
<feature type="transmembrane region" description="Helical" evidence="6">
    <location>
        <begin position="459"/>
        <end position="481"/>
    </location>
</feature>
<evidence type="ECO:0000256" key="2">
    <source>
        <dbReference type="ARBA" id="ARBA00022692"/>
    </source>
</evidence>
<keyword evidence="3 6" id="KW-1133">Transmembrane helix</keyword>
<comment type="subcellular location">
    <subcellularLocation>
        <location evidence="1">Membrane</location>
        <topology evidence="1">Multi-pass membrane protein</topology>
    </subcellularLocation>
</comment>
<dbReference type="AlphaFoldDB" id="S8EAH7"/>
<evidence type="ECO:0000256" key="1">
    <source>
        <dbReference type="ARBA" id="ARBA00004141"/>
    </source>
</evidence>
<feature type="region of interest" description="Disordered" evidence="5">
    <location>
        <begin position="107"/>
        <end position="163"/>
    </location>
</feature>
<proteinExistence type="predicted"/>
<protein>
    <recommendedName>
        <fullName evidence="9">Tetraspanin Tsp2</fullName>
    </recommendedName>
</protein>
<feature type="region of interest" description="Disordered" evidence="5">
    <location>
        <begin position="1"/>
        <end position="86"/>
    </location>
</feature>
<dbReference type="STRING" id="743788.S8EAH7"/>
<evidence type="ECO:0000256" key="4">
    <source>
        <dbReference type="ARBA" id="ARBA00023136"/>
    </source>
</evidence>
<feature type="transmembrane region" description="Helical" evidence="6">
    <location>
        <begin position="336"/>
        <end position="360"/>
    </location>
</feature>
<organism evidence="7 8">
    <name type="scientific">Fomitopsis schrenkii</name>
    <name type="common">Brown rot fungus</name>
    <dbReference type="NCBI Taxonomy" id="2126942"/>
    <lineage>
        <taxon>Eukaryota</taxon>
        <taxon>Fungi</taxon>
        <taxon>Dikarya</taxon>
        <taxon>Basidiomycota</taxon>
        <taxon>Agaricomycotina</taxon>
        <taxon>Agaricomycetes</taxon>
        <taxon>Polyporales</taxon>
        <taxon>Fomitopsis</taxon>
    </lineage>
</organism>
<dbReference type="HOGENOM" id="CLU_033914_0_0_1"/>
<dbReference type="InParanoid" id="S8EAH7"/>
<sequence length="576" mass="63268">MDLSTSSGVEHKSSGQRHLGVHSPARPDTRTRRRTSRRRADTIDEYYRETGTADRSDHGETVPPAPTITLVRAGRDTPVTPTLPPFSRTNTLDVPLWDESIWSSGQWSAQRSSNGPIRLHHTQNLSPVPLTPRPPHPPRGDSAHSLATTHAGTPASRISPLPTPNFAARAGSAVRAYFPRIASFVSSEAATAVARPPHPRNKSSCYSTASDGITAVIALPPDGGEAGVDAARPILPPSFSTTDRFTRKFPQPRSVKKLTVTVGKGAGHAALAATMLEEGEGLGIGSVDRWSVHKWCLLLSVSTLLVYGLAGLICAVLTWFRTYEKASVMVVADDDILVLITLASSILLLCFLVGISGTILNSRPLLAVYAVLLWPAFLAIVIIGYAAYRRYSFSLDRKLNLAWSQWYTPLGRLILQDTLRCCGYYDALHEATTSGQCYPRTPLPGCKGKLYRYERENLATVWSTVFALVPLHILNILVSLLCSNHVTRTFGKGIMPKRYWLSNADLQADAAKLEDVFCETRPVARPGFTRQPLSGVFREDKKEIDCLLDSEDEREYRSSMREGSVGLGLTQEYTYR</sequence>
<keyword evidence="2 6" id="KW-0812">Transmembrane</keyword>
<feature type="transmembrane region" description="Helical" evidence="6">
    <location>
        <begin position="366"/>
        <end position="388"/>
    </location>
</feature>
<evidence type="ECO:0000256" key="5">
    <source>
        <dbReference type="SAM" id="MobiDB-lite"/>
    </source>
</evidence>
<evidence type="ECO:0000256" key="3">
    <source>
        <dbReference type="ARBA" id="ARBA00022989"/>
    </source>
</evidence>
<keyword evidence="8" id="KW-1185">Reference proteome</keyword>
<keyword evidence="4 6" id="KW-0472">Membrane</keyword>
<name>S8EAH7_FOMSC</name>
<accession>S8EAH7</accession>
<evidence type="ECO:0000256" key="6">
    <source>
        <dbReference type="SAM" id="Phobius"/>
    </source>
</evidence>
<dbReference type="Pfam" id="PF00335">
    <property type="entry name" value="Tetraspanin"/>
    <property type="match status" value="1"/>
</dbReference>
<evidence type="ECO:0000313" key="7">
    <source>
        <dbReference type="EMBL" id="EPT00264.1"/>
    </source>
</evidence>
<dbReference type="GO" id="GO:0016020">
    <property type="term" value="C:membrane"/>
    <property type="evidence" value="ECO:0007669"/>
    <property type="project" value="UniProtKB-SubCell"/>
</dbReference>